<dbReference type="InterPro" id="IPR011701">
    <property type="entry name" value="MFS"/>
</dbReference>
<feature type="transmembrane region" description="Helical" evidence="7">
    <location>
        <begin position="43"/>
        <end position="63"/>
    </location>
</feature>
<dbReference type="PANTHER" id="PTHR23517:SF2">
    <property type="entry name" value="MULTIDRUG RESISTANCE PROTEIN MDTH"/>
    <property type="match status" value="1"/>
</dbReference>
<keyword evidence="5 7" id="KW-1133">Transmembrane helix</keyword>
<name>A0A4S3KK64_9GAMM</name>
<feature type="transmembrane region" description="Helical" evidence="7">
    <location>
        <begin position="75"/>
        <end position="93"/>
    </location>
</feature>
<evidence type="ECO:0000256" key="2">
    <source>
        <dbReference type="ARBA" id="ARBA00022448"/>
    </source>
</evidence>
<dbReference type="Pfam" id="PF07690">
    <property type="entry name" value="MFS_1"/>
    <property type="match status" value="1"/>
</dbReference>
<evidence type="ECO:0000259" key="8">
    <source>
        <dbReference type="PROSITE" id="PS50850"/>
    </source>
</evidence>
<accession>A0A4S3KK64</accession>
<evidence type="ECO:0000256" key="4">
    <source>
        <dbReference type="ARBA" id="ARBA00022692"/>
    </source>
</evidence>
<dbReference type="PROSITE" id="PS50850">
    <property type="entry name" value="MFS"/>
    <property type="match status" value="1"/>
</dbReference>
<dbReference type="Proteomes" id="UP000307749">
    <property type="component" value="Unassembled WGS sequence"/>
</dbReference>
<dbReference type="GO" id="GO:0005886">
    <property type="term" value="C:plasma membrane"/>
    <property type="evidence" value="ECO:0007669"/>
    <property type="project" value="UniProtKB-SubCell"/>
</dbReference>
<dbReference type="EMBL" id="MWQO01000042">
    <property type="protein sequence ID" value="THD09089.1"/>
    <property type="molecule type" value="Genomic_DNA"/>
</dbReference>
<feature type="transmembrane region" description="Helical" evidence="7">
    <location>
        <begin position="206"/>
        <end position="233"/>
    </location>
</feature>
<feature type="transmembrane region" description="Helical" evidence="7">
    <location>
        <begin position="245"/>
        <end position="263"/>
    </location>
</feature>
<dbReference type="AlphaFoldDB" id="A0A4S3KK64"/>
<feature type="transmembrane region" description="Helical" evidence="7">
    <location>
        <begin position="299"/>
        <end position="322"/>
    </location>
</feature>
<dbReference type="InterPro" id="IPR020846">
    <property type="entry name" value="MFS_dom"/>
</dbReference>
<dbReference type="Gene3D" id="1.20.1250.20">
    <property type="entry name" value="MFS general substrate transporter like domains"/>
    <property type="match status" value="1"/>
</dbReference>
<evidence type="ECO:0000256" key="5">
    <source>
        <dbReference type="ARBA" id="ARBA00022989"/>
    </source>
</evidence>
<gene>
    <name evidence="9" type="ORF">B1806_11945</name>
</gene>
<evidence type="ECO:0000313" key="9">
    <source>
        <dbReference type="EMBL" id="THD09089.1"/>
    </source>
</evidence>
<evidence type="ECO:0000256" key="3">
    <source>
        <dbReference type="ARBA" id="ARBA00022475"/>
    </source>
</evidence>
<feature type="domain" description="Major facilitator superfamily (MFS) profile" evidence="8">
    <location>
        <begin position="8"/>
        <end position="388"/>
    </location>
</feature>
<dbReference type="SUPFAM" id="SSF103473">
    <property type="entry name" value="MFS general substrate transporter"/>
    <property type="match status" value="1"/>
</dbReference>
<dbReference type="PROSITE" id="PS00216">
    <property type="entry name" value="SUGAR_TRANSPORT_1"/>
    <property type="match status" value="1"/>
</dbReference>
<dbReference type="GO" id="GO:0022857">
    <property type="term" value="F:transmembrane transporter activity"/>
    <property type="evidence" value="ECO:0007669"/>
    <property type="project" value="InterPro"/>
</dbReference>
<reference evidence="9 10" key="1">
    <citation type="submission" date="2017-02" db="EMBL/GenBank/DDBJ databases">
        <title>Whole genome sequencing of Metallibacterium scheffleri DSM 24874 (T).</title>
        <authorList>
            <person name="Kumar S."/>
            <person name="Patil P."/>
            <person name="Patil P.B."/>
        </authorList>
    </citation>
    <scope>NUCLEOTIDE SEQUENCE [LARGE SCALE GENOMIC DNA]</scope>
    <source>
        <strain evidence="9 10">DSM 24874</strain>
    </source>
</reference>
<sequence length="399" mass="40729">MTGTEIRSALALALVVGLRMFGLFLVLPVLALDLQRMPGVTPWLIGVALGIYGVGHLLLQIPLGLLSDRIGRKPVITFGLLLFAVGSLVAALAHGVDGIILGRALQGTGAVTGASQALAADLSSEHSRNAVMGILGSMIGLAFLLAMLLGSTLAAHLGGLQGLFGLTFVLVLVAIVALWLLVPLAPPPRAHGSEGPAAIMRTLRDARLLTLDVSAFVLHGLLTLFFVVMPLQLAHGLHLAVGEQWRIYVPALLAAGLVMGGALPRLRGLDASVRVTQASALLLGLGLLALAFARGSLALGLLGAILFFVAFSLLEASMPGLVSRMAQPARRGAALGAYSAAQFFGVIIGGAVGGVLLGAIGVRGVFIVGAVVALSWLLLLLASGARLRQSAPAAESGMG</sequence>
<dbReference type="RefSeq" id="WP_081129798.1">
    <property type="nucleotide sequence ID" value="NZ_LDOS01000002.1"/>
</dbReference>
<keyword evidence="3" id="KW-1003">Cell membrane</keyword>
<feature type="transmembrane region" description="Helical" evidence="7">
    <location>
        <begin position="131"/>
        <end position="157"/>
    </location>
</feature>
<feature type="transmembrane region" description="Helical" evidence="7">
    <location>
        <begin position="163"/>
        <end position="185"/>
    </location>
</feature>
<evidence type="ECO:0000256" key="1">
    <source>
        <dbReference type="ARBA" id="ARBA00004651"/>
    </source>
</evidence>
<keyword evidence="6 7" id="KW-0472">Membrane</keyword>
<feature type="transmembrane region" description="Helical" evidence="7">
    <location>
        <begin position="364"/>
        <end position="382"/>
    </location>
</feature>
<keyword evidence="4 7" id="KW-0812">Transmembrane</keyword>
<keyword evidence="2" id="KW-0813">Transport</keyword>
<comment type="caution">
    <text evidence="9">The sequence shown here is derived from an EMBL/GenBank/DDBJ whole genome shotgun (WGS) entry which is preliminary data.</text>
</comment>
<dbReference type="PANTHER" id="PTHR23517">
    <property type="entry name" value="RESISTANCE PROTEIN MDTM, PUTATIVE-RELATED-RELATED"/>
    <property type="match status" value="1"/>
</dbReference>
<evidence type="ECO:0000313" key="10">
    <source>
        <dbReference type="Proteomes" id="UP000307749"/>
    </source>
</evidence>
<dbReference type="InterPro" id="IPR050171">
    <property type="entry name" value="MFS_Transporters"/>
</dbReference>
<comment type="subcellular location">
    <subcellularLocation>
        <location evidence="1">Cell membrane</location>
        <topology evidence="1">Multi-pass membrane protein</topology>
    </subcellularLocation>
</comment>
<feature type="transmembrane region" description="Helical" evidence="7">
    <location>
        <begin position="9"/>
        <end position="31"/>
    </location>
</feature>
<proteinExistence type="predicted"/>
<keyword evidence="10" id="KW-1185">Reference proteome</keyword>
<dbReference type="OrthoDB" id="9764259at2"/>
<dbReference type="InterPro" id="IPR036259">
    <property type="entry name" value="MFS_trans_sf"/>
</dbReference>
<organism evidence="9 10">
    <name type="scientific">Metallibacterium scheffleri</name>
    <dbReference type="NCBI Taxonomy" id="993689"/>
    <lineage>
        <taxon>Bacteria</taxon>
        <taxon>Pseudomonadati</taxon>
        <taxon>Pseudomonadota</taxon>
        <taxon>Gammaproteobacteria</taxon>
        <taxon>Lysobacterales</taxon>
        <taxon>Rhodanobacteraceae</taxon>
        <taxon>Metallibacterium</taxon>
    </lineage>
</organism>
<dbReference type="InterPro" id="IPR005829">
    <property type="entry name" value="Sugar_transporter_CS"/>
</dbReference>
<evidence type="ECO:0000256" key="6">
    <source>
        <dbReference type="ARBA" id="ARBA00023136"/>
    </source>
</evidence>
<feature type="transmembrane region" description="Helical" evidence="7">
    <location>
        <begin position="275"/>
        <end position="293"/>
    </location>
</feature>
<feature type="transmembrane region" description="Helical" evidence="7">
    <location>
        <begin position="334"/>
        <end position="358"/>
    </location>
</feature>
<protein>
    <submittedName>
        <fullName evidence="9">MFS transporter</fullName>
    </submittedName>
</protein>
<dbReference type="STRING" id="993689.GCA_002077135_03374"/>
<evidence type="ECO:0000256" key="7">
    <source>
        <dbReference type="SAM" id="Phobius"/>
    </source>
</evidence>